<feature type="transmembrane region" description="Helical" evidence="1">
    <location>
        <begin position="68"/>
        <end position="87"/>
    </location>
</feature>
<keyword evidence="1" id="KW-0472">Membrane</keyword>
<accession>A0AB39JCD6</accession>
<reference evidence="2" key="1">
    <citation type="submission" date="2024-03" db="EMBL/GenBank/DDBJ databases">
        <title>Eukaryotic viruses encode the ribosomal protein eL40.</title>
        <authorList>
            <person name="Thomy J."/>
            <person name="Schvarcz C.R."/>
            <person name="McBeain K.A."/>
            <person name="Edwards K.F."/>
            <person name="Steward G.F."/>
        </authorList>
    </citation>
    <scope>NUCLEOTIDE SEQUENCE</scope>
    <source>
        <strain evidence="2">FloV-SA2</strain>
    </source>
</reference>
<sequence length="116" mass="13442">MNPCYIYAIVSCIIIGFHIFSLKYLDISIKTHKNKNNKYFILLFIIITAIISRFFIYKSMQTAPHPAFVHIILNFSIFIVLLLSIIILKKKVDLLKFIIGLLLCISGFIIVKKSLY</sequence>
<keyword evidence="1" id="KW-1133">Transmembrane helix</keyword>
<organism evidence="2">
    <name type="scientific">Florenciella sp. virus SA2</name>
    <dbReference type="NCBI Taxonomy" id="3240092"/>
    <lineage>
        <taxon>Viruses</taxon>
    </lineage>
</organism>
<evidence type="ECO:0008006" key="3">
    <source>
        <dbReference type="Google" id="ProtNLM"/>
    </source>
</evidence>
<dbReference type="InterPro" id="IPR037185">
    <property type="entry name" value="EmrE-like"/>
</dbReference>
<dbReference type="SUPFAM" id="SSF103481">
    <property type="entry name" value="Multidrug resistance efflux transporter EmrE"/>
    <property type="match status" value="1"/>
</dbReference>
<name>A0AB39JCD6_9VIRU</name>
<keyword evidence="1" id="KW-0812">Transmembrane</keyword>
<feature type="transmembrane region" description="Helical" evidence="1">
    <location>
        <begin position="94"/>
        <end position="111"/>
    </location>
</feature>
<protein>
    <recommendedName>
        <fullName evidence="3">EamA domain-containing protein</fullName>
    </recommendedName>
</protein>
<dbReference type="Gene3D" id="1.10.3730.20">
    <property type="match status" value="1"/>
</dbReference>
<feature type="transmembrane region" description="Helical" evidence="1">
    <location>
        <begin position="6"/>
        <end position="25"/>
    </location>
</feature>
<feature type="transmembrane region" description="Helical" evidence="1">
    <location>
        <begin position="37"/>
        <end position="56"/>
    </location>
</feature>
<evidence type="ECO:0000313" key="2">
    <source>
        <dbReference type="EMBL" id="XDO02340.1"/>
    </source>
</evidence>
<dbReference type="EMBL" id="PP542043">
    <property type="protein sequence ID" value="XDO02340.1"/>
    <property type="molecule type" value="Genomic_DNA"/>
</dbReference>
<proteinExistence type="predicted"/>
<evidence type="ECO:0000256" key="1">
    <source>
        <dbReference type="SAM" id="Phobius"/>
    </source>
</evidence>
<gene>
    <name evidence="2" type="ORF">FloV-SA2_00522</name>
</gene>